<name>X1NBE1_9ZZZZ</name>
<protein>
    <submittedName>
        <fullName evidence="1">Uncharacterized protein</fullName>
    </submittedName>
</protein>
<proteinExistence type="predicted"/>
<sequence length="30" mass="3444">GRKAILIDISEEYCDQARKRVEAVPIPMEL</sequence>
<dbReference type="InterPro" id="IPR029063">
    <property type="entry name" value="SAM-dependent_MTases_sf"/>
</dbReference>
<dbReference type="SUPFAM" id="SSF53335">
    <property type="entry name" value="S-adenosyl-L-methionine-dependent methyltransferases"/>
    <property type="match status" value="1"/>
</dbReference>
<dbReference type="AlphaFoldDB" id="X1NBE1"/>
<gene>
    <name evidence="1" type="ORF">S06H3_13692</name>
</gene>
<feature type="non-terminal residue" evidence="1">
    <location>
        <position position="1"/>
    </location>
</feature>
<evidence type="ECO:0000313" key="1">
    <source>
        <dbReference type="EMBL" id="GAI15959.1"/>
    </source>
</evidence>
<organism evidence="1">
    <name type="scientific">marine sediment metagenome</name>
    <dbReference type="NCBI Taxonomy" id="412755"/>
    <lineage>
        <taxon>unclassified sequences</taxon>
        <taxon>metagenomes</taxon>
        <taxon>ecological metagenomes</taxon>
    </lineage>
</organism>
<dbReference type="EMBL" id="BARV01006686">
    <property type="protein sequence ID" value="GAI15959.1"/>
    <property type="molecule type" value="Genomic_DNA"/>
</dbReference>
<reference evidence="1" key="1">
    <citation type="journal article" date="2014" name="Front. Microbiol.">
        <title>High frequency of phylogenetically diverse reductive dehalogenase-homologous genes in deep subseafloor sedimentary metagenomes.</title>
        <authorList>
            <person name="Kawai M."/>
            <person name="Futagami T."/>
            <person name="Toyoda A."/>
            <person name="Takaki Y."/>
            <person name="Nishi S."/>
            <person name="Hori S."/>
            <person name="Arai W."/>
            <person name="Tsubouchi T."/>
            <person name="Morono Y."/>
            <person name="Uchiyama I."/>
            <person name="Ito T."/>
            <person name="Fujiyama A."/>
            <person name="Inagaki F."/>
            <person name="Takami H."/>
        </authorList>
    </citation>
    <scope>NUCLEOTIDE SEQUENCE</scope>
    <source>
        <strain evidence="1">Expedition CK06-06</strain>
    </source>
</reference>
<comment type="caution">
    <text evidence="1">The sequence shown here is derived from an EMBL/GenBank/DDBJ whole genome shotgun (WGS) entry which is preliminary data.</text>
</comment>
<accession>X1NBE1</accession>